<gene>
    <name evidence="2" type="ordered locus">Lcho_0268</name>
</gene>
<dbReference type="PRINTS" id="PR00420">
    <property type="entry name" value="RNGMNOXGNASE"/>
</dbReference>
<dbReference type="InterPro" id="IPR002938">
    <property type="entry name" value="FAD-bd"/>
</dbReference>
<dbReference type="GO" id="GO:0071949">
    <property type="term" value="F:FAD binding"/>
    <property type="evidence" value="ECO:0007669"/>
    <property type="project" value="InterPro"/>
</dbReference>
<keyword evidence="2" id="KW-0830">Ubiquinone</keyword>
<proteinExistence type="predicted"/>
<dbReference type="PANTHER" id="PTHR43876:SF7">
    <property type="entry name" value="UBIQUINONE BIOSYNTHESIS MONOOXYGENASE COQ6, MITOCHONDRIAL"/>
    <property type="match status" value="1"/>
</dbReference>
<keyword evidence="3" id="KW-1185">Reference proteome</keyword>
<protein>
    <submittedName>
        <fullName evidence="2">Ubiquinone biosynthesis hydroxylase, UbiH/UbiF/VisC/COQ6 family</fullName>
    </submittedName>
</protein>
<dbReference type="Proteomes" id="UP000001693">
    <property type="component" value="Chromosome"/>
</dbReference>
<evidence type="ECO:0000259" key="1">
    <source>
        <dbReference type="Pfam" id="PF01494"/>
    </source>
</evidence>
<dbReference type="Gene3D" id="3.30.9.10">
    <property type="entry name" value="D-Amino Acid Oxidase, subunit A, domain 2"/>
    <property type="match status" value="1"/>
</dbReference>
<sequence>MAAMNTSATRPLDVCIRGGGPVGASLALALSRLGWQVGLVTPPAPTRSGPDVRTYALNAGSAQLLRELRVWDALPADAITAVDEMQIDGDAGGHLEFSAWQQTVDALAWIVDAAALDAALAEALRYAPHVQRLEQNAPAALLAVCEGRDSATREALGAVFERWPYGHHAVAARLVADAPHHGIARQWFRSPDILALLPFDRPQIGHSYGLVWSLPEARAAELMACTPADFEAALDEASGGAAGTLRLSGERAGWPLMLARAQRWIGPGWALLGDAAHAVHPLSGQGLNLGLADVRCLVRVLHDARRTSPWRSAGDERTLRRYARERLAPTRMMGTLTDGLLQLFAAPPGPLKDLRNHGLTLVDRLSPVKRWLAARALDT</sequence>
<organism evidence="2 3">
    <name type="scientific">Leptothrix cholodnii (strain ATCC 51168 / LMG 8142 / SP-6)</name>
    <name type="common">Leptothrix discophora (strain SP-6)</name>
    <dbReference type="NCBI Taxonomy" id="395495"/>
    <lineage>
        <taxon>Bacteria</taxon>
        <taxon>Pseudomonadati</taxon>
        <taxon>Pseudomonadota</taxon>
        <taxon>Betaproteobacteria</taxon>
        <taxon>Burkholderiales</taxon>
        <taxon>Sphaerotilaceae</taxon>
        <taxon>Leptothrix</taxon>
    </lineage>
</organism>
<dbReference type="EMBL" id="CP001013">
    <property type="protein sequence ID" value="ACB32543.1"/>
    <property type="molecule type" value="Genomic_DNA"/>
</dbReference>
<dbReference type="Gene3D" id="3.50.50.60">
    <property type="entry name" value="FAD/NAD(P)-binding domain"/>
    <property type="match status" value="2"/>
</dbReference>
<dbReference type="HOGENOM" id="CLU_009665_8_3_4"/>
<evidence type="ECO:0000313" key="3">
    <source>
        <dbReference type="Proteomes" id="UP000001693"/>
    </source>
</evidence>
<dbReference type="KEGG" id="lch:Lcho_0268"/>
<evidence type="ECO:0000313" key="2">
    <source>
        <dbReference type="EMBL" id="ACB32543.1"/>
    </source>
</evidence>
<dbReference type="InterPro" id="IPR036188">
    <property type="entry name" value="FAD/NAD-bd_sf"/>
</dbReference>
<dbReference type="AlphaFoldDB" id="B1Y7U5"/>
<feature type="domain" description="FAD-binding" evidence="1">
    <location>
        <begin position="13"/>
        <end position="80"/>
    </location>
</feature>
<name>B1Y7U5_LEPCP</name>
<reference evidence="2 3" key="1">
    <citation type="submission" date="2008-03" db="EMBL/GenBank/DDBJ databases">
        <title>Complete sequence of Leptothrix cholodnii SP-6.</title>
        <authorList>
            <consortium name="US DOE Joint Genome Institute"/>
            <person name="Copeland A."/>
            <person name="Lucas S."/>
            <person name="Lapidus A."/>
            <person name="Glavina del Rio T."/>
            <person name="Dalin E."/>
            <person name="Tice H."/>
            <person name="Bruce D."/>
            <person name="Goodwin L."/>
            <person name="Pitluck S."/>
            <person name="Chertkov O."/>
            <person name="Brettin T."/>
            <person name="Detter J.C."/>
            <person name="Han C."/>
            <person name="Kuske C.R."/>
            <person name="Schmutz J."/>
            <person name="Larimer F."/>
            <person name="Land M."/>
            <person name="Hauser L."/>
            <person name="Kyrpides N."/>
            <person name="Lykidis A."/>
            <person name="Emerson D."/>
            <person name="Richardson P."/>
        </authorList>
    </citation>
    <scope>NUCLEOTIDE SEQUENCE [LARGE SCALE GENOMIC DNA]</scope>
    <source>
        <strain evidence="3">ATCC 51168 / LMG 8142 / SP-6</strain>
    </source>
</reference>
<dbReference type="InterPro" id="IPR051205">
    <property type="entry name" value="UbiH/COQ6_monooxygenase"/>
</dbReference>
<feature type="domain" description="FAD-binding" evidence="1">
    <location>
        <begin position="138"/>
        <end position="328"/>
    </location>
</feature>
<dbReference type="STRING" id="395495.Lcho_0268"/>
<dbReference type="RefSeq" id="WP_012345305.1">
    <property type="nucleotide sequence ID" value="NC_010524.1"/>
</dbReference>
<dbReference type="SUPFAM" id="SSF51905">
    <property type="entry name" value="FAD/NAD(P)-binding domain"/>
    <property type="match status" value="1"/>
</dbReference>
<accession>B1Y7U5</accession>
<dbReference type="Pfam" id="PF01494">
    <property type="entry name" value="FAD_binding_3"/>
    <property type="match status" value="2"/>
</dbReference>
<dbReference type="PANTHER" id="PTHR43876">
    <property type="entry name" value="UBIQUINONE BIOSYNTHESIS MONOOXYGENASE COQ6, MITOCHONDRIAL"/>
    <property type="match status" value="1"/>
</dbReference>
<dbReference type="eggNOG" id="COG0654">
    <property type="taxonomic scope" value="Bacteria"/>
</dbReference>